<evidence type="ECO:0000256" key="3">
    <source>
        <dbReference type="ARBA" id="ARBA00007222"/>
    </source>
</evidence>
<protein>
    <recommendedName>
        <fullName evidence="14">Dolichyl-phosphate-mannose--protein mannosyltransferase</fullName>
    </recommendedName>
</protein>
<feature type="transmembrane region" description="Helical" evidence="9">
    <location>
        <begin position="487"/>
        <end position="509"/>
    </location>
</feature>
<evidence type="ECO:0000256" key="5">
    <source>
        <dbReference type="ARBA" id="ARBA00022679"/>
    </source>
</evidence>
<evidence type="ECO:0000256" key="4">
    <source>
        <dbReference type="ARBA" id="ARBA00022676"/>
    </source>
</evidence>
<keyword evidence="4" id="KW-0328">Glycosyltransferase</keyword>
<comment type="pathway">
    <text evidence="2">Protein modification; protein glycosylation.</text>
</comment>
<dbReference type="EMBL" id="JAPFFF010000001">
    <property type="protein sequence ID" value="KAK8900654.1"/>
    <property type="molecule type" value="Genomic_DNA"/>
</dbReference>
<comment type="subcellular location">
    <subcellularLocation>
        <location evidence="1">Endomembrane system</location>
        <topology evidence="1">Multi-pass membrane protein</topology>
    </subcellularLocation>
</comment>
<evidence type="ECO:0000259" key="11">
    <source>
        <dbReference type="Pfam" id="PF16192"/>
    </source>
</evidence>
<dbReference type="InterPro" id="IPR027005">
    <property type="entry name" value="PMT-like"/>
</dbReference>
<feature type="domain" description="Protein O-mannosyl-transferase C-terminal four TM" evidence="11">
    <location>
        <begin position="310"/>
        <end position="526"/>
    </location>
</feature>
<comment type="caution">
    <text evidence="12">The sequence shown here is derived from an EMBL/GenBank/DDBJ whole genome shotgun (WGS) entry which is preliminary data.</text>
</comment>
<feature type="transmembrane region" description="Helical" evidence="9">
    <location>
        <begin position="113"/>
        <end position="135"/>
    </location>
</feature>
<dbReference type="InterPro" id="IPR003342">
    <property type="entry name" value="ArnT-like_N"/>
</dbReference>
<keyword evidence="13" id="KW-1185">Reference proteome</keyword>
<sequence length="555" mass="63432">MNNIFTTADCFAICIVSFIALATRLWLIADPDLVTFDEVHFGNFTNWYIRKEFFFDIHPPLGKMIMATIASWTQYKGDIDYGSKFGLSYLHDELFFVSQRITPAIFSAMTSPFIFAACRCISLSTLSSFCAALILTTDISLIVEGKYILSDGILHFFTALHIFCLCLFLADDFDFSATSLKSLAKPDPKSKLKSRSVLFHAIIDGITLGCASACKYTALGLYAVDGMTQIFWIFIKKPKILKIISRAFTILFFSFLSLAISWIWHFISLPFHGHGHEYINKAYGSTIFPLNTVSYAYWGDRLIGSSLTERILNWNIVMNDINMKSSIPHPFESHPINWPLLMDRWVGFFSVESETRNVQCMGTPFVYWFVFIGICITVLIGALIIPLSISSIVSFCQSFLSYIVSLFDTSPTSNYSNLNAIQKPETRYIVDWRNALLVWGWVVSYFPFVLIPRTMFLYHYLIPLMFGIMNLVAIIENLFRFNRVLQSAIVVSVSILCVLCFLFFSPWAYGTKCPDCRDTRMWTDRWILGPPMPIHNYGADLFNTTEKYVKLPSLF</sequence>
<comment type="similarity">
    <text evidence="3">Belongs to the glycosyltransferase 39 family.</text>
</comment>
<feature type="transmembrane region" description="Helical" evidence="9">
    <location>
        <begin position="432"/>
        <end position="451"/>
    </location>
</feature>
<keyword evidence="7 9" id="KW-1133">Transmembrane helix</keyword>
<proteinExistence type="inferred from homology"/>
<feature type="transmembrane region" description="Helical" evidence="9">
    <location>
        <begin position="7"/>
        <end position="29"/>
    </location>
</feature>
<evidence type="ECO:0000256" key="9">
    <source>
        <dbReference type="SAM" id="Phobius"/>
    </source>
</evidence>
<dbReference type="PANTHER" id="PTHR10050">
    <property type="entry name" value="DOLICHYL-PHOSPHATE-MANNOSE--PROTEIN MANNOSYLTRANSFERASE"/>
    <property type="match status" value="1"/>
</dbReference>
<evidence type="ECO:0000256" key="6">
    <source>
        <dbReference type="ARBA" id="ARBA00022692"/>
    </source>
</evidence>
<evidence type="ECO:0000256" key="2">
    <source>
        <dbReference type="ARBA" id="ARBA00004922"/>
    </source>
</evidence>
<evidence type="ECO:0000313" key="13">
    <source>
        <dbReference type="Proteomes" id="UP001470230"/>
    </source>
</evidence>
<keyword evidence="6 9" id="KW-0812">Transmembrane</keyword>
<feature type="transmembrane region" description="Helical" evidence="9">
    <location>
        <begin position="247"/>
        <end position="267"/>
    </location>
</feature>
<evidence type="ECO:0000256" key="8">
    <source>
        <dbReference type="ARBA" id="ARBA00023136"/>
    </source>
</evidence>
<dbReference type="Pfam" id="PF02366">
    <property type="entry name" value="PMT"/>
    <property type="match status" value="1"/>
</dbReference>
<accession>A0ABR2LBD2</accession>
<feature type="transmembrane region" description="Helical" evidence="9">
    <location>
        <begin position="365"/>
        <end position="385"/>
    </location>
</feature>
<feature type="domain" description="ArnT-like N-terminal" evidence="10">
    <location>
        <begin position="15"/>
        <end position="264"/>
    </location>
</feature>
<dbReference type="Pfam" id="PF16192">
    <property type="entry name" value="PMT_4TMC"/>
    <property type="match status" value="1"/>
</dbReference>
<feature type="transmembrane region" description="Helical" evidence="9">
    <location>
        <begin position="147"/>
        <end position="170"/>
    </location>
</feature>
<evidence type="ECO:0000256" key="7">
    <source>
        <dbReference type="ARBA" id="ARBA00022989"/>
    </source>
</evidence>
<feature type="transmembrane region" description="Helical" evidence="9">
    <location>
        <begin position="457"/>
        <end position="475"/>
    </location>
</feature>
<evidence type="ECO:0000256" key="1">
    <source>
        <dbReference type="ARBA" id="ARBA00004127"/>
    </source>
</evidence>
<evidence type="ECO:0008006" key="14">
    <source>
        <dbReference type="Google" id="ProtNLM"/>
    </source>
</evidence>
<dbReference type="PANTHER" id="PTHR10050:SF46">
    <property type="entry name" value="PROTEIN O-MANNOSYL-TRANSFERASE 2"/>
    <property type="match status" value="1"/>
</dbReference>
<organism evidence="12 13">
    <name type="scientific">Tritrichomonas musculus</name>
    <dbReference type="NCBI Taxonomy" id="1915356"/>
    <lineage>
        <taxon>Eukaryota</taxon>
        <taxon>Metamonada</taxon>
        <taxon>Parabasalia</taxon>
        <taxon>Tritrichomonadida</taxon>
        <taxon>Tritrichomonadidae</taxon>
        <taxon>Tritrichomonas</taxon>
    </lineage>
</organism>
<evidence type="ECO:0000259" key="10">
    <source>
        <dbReference type="Pfam" id="PF02366"/>
    </source>
</evidence>
<gene>
    <name evidence="12" type="ORF">M9Y10_002984</name>
</gene>
<keyword evidence="5" id="KW-0808">Transferase</keyword>
<name>A0ABR2LBD2_9EUKA</name>
<reference evidence="12 13" key="1">
    <citation type="submission" date="2024-04" db="EMBL/GenBank/DDBJ databases">
        <title>Tritrichomonas musculus Genome.</title>
        <authorList>
            <person name="Alves-Ferreira E."/>
            <person name="Grigg M."/>
            <person name="Lorenzi H."/>
            <person name="Galac M."/>
        </authorList>
    </citation>
    <scope>NUCLEOTIDE SEQUENCE [LARGE SCALE GENOMIC DNA]</scope>
    <source>
        <strain evidence="12 13">EAF2021</strain>
    </source>
</reference>
<dbReference type="InterPro" id="IPR032421">
    <property type="entry name" value="PMT_4TMC"/>
</dbReference>
<keyword evidence="8 9" id="KW-0472">Membrane</keyword>
<evidence type="ECO:0000313" key="12">
    <source>
        <dbReference type="EMBL" id="KAK8900654.1"/>
    </source>
</evidence>
<dbReference type="Proteomes" id="UP001470230">
    <property type="component" value="Unassembled WGS sequence"/>
</dbReference>